<dbReference type="InterPro" id="IPR050306">
    <property type="entry name" value="PfkB_Carbo_kinase"/>
</dbReference>
<dbReference type="EMBL" id="JAAGOB010000006">
    <property type="protein sequence ID" value="NED96142.1"/>
    <property type="molecule type" value="Genomic_DNA"/>
</dbReference>
<proteinExistence type="inferred from homology"/>
<evidence type="ECO:0000256" key="6">
    <source>
        <dbReference type="RuleBase" id="RU003704"/>
    </source>
</evidence>
<evidence type="ECO:0000259" key="7">
    <source>
        <dbReference type="Pfam" id="PF00294"/>
    </source>
</evidence>
<keyword evidence="3" id="KW-0547">Nucleotide-binding</keyword>
<accession>A0A6N9YME7</accession>
<evidence type="ECO:0000313" key="9">
    <source>
        <dbReference type="Proteomes" id="UP000469185"/>
    </source>
</evidence>
<dbReference type="InterPro" id="IPR002139">
    <property type="entry name" value="Ribo/fructo_kinase"/>
</dbReference>
<dbReference type="InterPro" id="IPR011611">
    <property type="entry name" value="PfkB_dom"/>
</dbReference>
<dbReference type="GO" id="GO:0008865">
    <property type="term" value="F:fructokinase activity"/>
    <property type="evidence" value="ECO:0007669"/>
    <property type="project" value="UniProtKB-ARBA"/>
</dbReference>
<organism evidence="8 9">
    <name type="scientific">Phytoactinopolyspora alkaliphila</name>
    <dbReference type="NCBI Taxonomy" id="1783498"/>
    <lineage>
        <taxon>Bacteria</taxon>
        <taxon>Bacillati</taxon>
        <taxon>Actinomycetota</taxon>
        <taxon>Actinomycetes</taxon>
        <taxon>Jiangellales</taxon>
        <taxon>Jiangellaceae</taxon>
        <taxon>Phytoactinopolyspora</taxon>
    </lineage>
</organism>
<dbReference type="Pfam" id="PF00294">
    <property type="entry name" value="PfkB"/>
    <property type="match status" value="1"/>
</dbReference>
<evidence type="ECO:0000256" key="2">
    <source>
        <dbReference type="ARBA" id="ARBA00022679"/>
    </source>
</evidence>
<name>A0A6N9YME7_9ACTN</name>
<keyword evidence="5" id="KW-0067">ATP-binding</keyword>
<dbReference type="PROSITE" id="PS00584">
    <property type="entry name" value="PFKB_KINASES_2"/>
    <property type="match status" value="1"/>
</dbReference>
<dbReference type="PRINTS" id="PR00990">
    <property type="entry name" value="RIBOKINASE"/>
</dbReference>
<protein>
    <submittedName>
        <fullName evidence="8">Carbohydrate kinase</fullName>
    </submittedName>
</protein>
<comment type="similarity">
    <text evidence="1 6">Belongs to the carbohydrate kinase PfkB family.</text>
</comment>
<dbReference type="CDD" id="cd01167">
    <property type="entry name" value="bac_FRK"/>
    <property type="match status" value="1"/>
</dbReference>
<dbReference type="GO" id="GO:0006000">
    <property type="term" value="P:fructose metabolic process"/>
    <property type="evidence" value="ECO:0007669"/>
    <property type="project" value="UniProtKB-ARBA"/>
</dbReference>
<gene>
    <name evidence="8" type="ORF">G1H11_12565</name>
</gene>
<dbReference type="Gene3D" id="3.40.1190.20">
    <property type="match status" value="1"/>
</dbReference>
<dbReference type="Proteomes" id="UP000469185">
    <property type="component" value="Unassembled WGS sequence"/>
</dbReference>
<evidence type="ECO:0000256" key="4">
    <source>
        <dbReference type="ARBA" id="ARBA00022777"/>
    </source>
</evidence>
<evidence type="ECO:0000256" key="3">
    <source>
        <dbReference type="ARBA" id="ARBA00022741"/>
    </source>
</evidence>
<reference evidence="8 9" key="1">
    <citation type="submission" date="2020-02" db="EMBL/GenBank/DDBJ databases">
        <authorList>
            <person name="Li X.-J."/>
            <person name="Feng X.-M."/>
        </authorList>
    </citation>
    <scope>NUCLEOTIDE SEQUENCE [LARGE SCALE GENOMIC DNA]</scope>
    <source>
        <strain evidence="8 9">CGMCC 4.7225</strain>
    </source>
</reference>
<sequence length="315" mass="32771">MTQEQIVVAGEALIDLVSEPGGVYRPVPGGSPANVAVGLARLGAPTQLLARLGTGPFGALVRQHLTTNGVGLDYAIDADEPTTVAVVSLDDAGRATYDFYAEGTADWQWRADEIPDPLPPGTLALCTGSIAAARQPGSPAILQLLRRERQRREVSIILDPNLRPPLLAEVDEVREQWTELIELADVVKVSEEDLAWLVPGADITAVTKGWASRGASLVVTTRGGDGVLAATSEGATIEVPAAPVDVVDTVGAGDAYTAGLVDSLRLNGLLGAGTRRKLAGIGADELRPMLERAARVAAITCGRRGADPPTADELG</sequence>
<keyword evidence="9" id="KW-1185">Reference proteome</keyword>
<feature type="domain" description="Carbohydrate kinase PfkB" evidence="7">
    <location>
        <begin position="4"/>
        <end position="309"/>
    </location>
</feature>
<comment type="caution">
    <text evidence="8">The sequence shown here is derived from an EMBL/GenBank/DDBJ whole genome shotgun (WGS) entry which is preliminary data.</text>
</comment>
<evidence type="ECO:0000256" key="1">
    <source>
        <dbReference type="ARBA" id="ARBA00010688"/>
    </source>
</evidence>
<keyword evidence="2 6" id="KW-0808">Transferase</keyword>
<dbReference type="PROSITE" id="PS00583">
    <property type="entry name" value="PFKB_KINASES_1"/>
    <property type="match status" value="1"/>
</dbReference>
<dbReference type="GO" id="GO:0005524">
    <property type="term" value="F:ATP binding"/>
    <property type="evidence" value="ECO:0007669"/>
    <property type="project" value="UniProtKB-KW"/>
</dbReference>
<dbReference type="InterPro" id="IPR002173">
    <property type="entry name" value="Carboh/pur_kinase_PfkB_CS"/>
</dbReference>
<dbReference type="PANTHER" id="PTHR43085">
    <property type="entry name" value="HEXOKINASE FAMILY MEMBER"/>
    <property type="match status" value="1"/>
</dbReference>
<dbReference type="RefSeq" id="WP_163818930.1">
    <property type="nucleotide sequence ID" value="NZ_JAAGOB010000006.1"/>
</dbReference>
<evidence type="ECO:0000313" key="8">
    <source>
        <dbReference type="EMBL" id="NED96142.1"/>
    </source>
</evidence>
<evidence type="ECO:0000256" key="5">
    <source>
        <dbReference type="ARBA" id="ARBA00022840"/>
    </source>
</evidence>
<dbReference type="AlphaFoldDB" id="A0A6N9YME7"/>
<dbReference type="SUPFAM" id="SSF53613">
    <property type="entry name" value="Ribokinase-like"/>
    <property type="match status" value="1"/>
</dbReference>
<dbReference type="InterPro" id="IPR029056">
    <property type="entry name" value="Ribokinase-like"/>
</dbReference>
<keyword evidence="4 6" id="KW-0418">Kinase</keyword>
<dbReference type="PANTHER" id="PTHR43085:SF1">
    <property type="entry name" value="PSEUDOURIDINE KINASE-RELATED"/>
    <property type="match status" value="1"/>
</dbReference>